<protein>
    <recommendedName>
        <fullName evidence="5">MYND-type domain-containing protein</fullName>
    </recommendedName>
</protein>
<evidence type="ECO:0000256" key="2">
    <source>
        <dbReference type="ARBA" id="ARBA00022771"/>
    </source>
</evidence>
<feature type="domain" description="MYND-type" evidence="5">
    <location>
        <begin position="973"/>
        <end position="1002"/>
    </location>
</feature>
<dbReference type="AlphaFoldDB" id="A0A383WIN8"/>
<dbReference type="InterPro" id="IPR002893">
    <property type="entry name" value="Znf_MYND"/>
</dbReference>
<keyword evidence="2" id="KW-0863">Zinc-finger</keyword>
<proteinExistence type="predicted"/>
<keyword evidence="3" id="KW-0862">Zinc</keyword>
<keyword evidence="1" id="KW-0479">Metal-binding</keyword>
<dbReference type="GO" id="GO:0045944">
    <property type="term" value="P:positive regulation of transcription by RNA polymerase II"/>
    <property type="evidence" value="ECO:0007669"/>
    <property type="project" value="TreeGrafter"/>
</dbReference>
<dbReference type="GO" id="GO:0003713">
    <property type="term" value="F:transcription coactivator activity"/>
    <property type="evidence" value="ECO:0007669"/>
    <property type="project" value="TreeGrafter"/>
</dbReference>
<dbReference type="Gene3D" id="6.10.140.2220">
    <property type="match status" value="1"/>
</dbReference>
<dbReference type="PANTHER" id="PTHR46007:SF8">
    <property type="entry name" value="C2H2-TYPE DOMAIN-CONTAINING PROTEIN"/>
    <property type="match status" value="1"/>
</dbReference>
<dbReference type="Pfam" id="PF01753">
    <property type="entry name" value="zf-MYND"/>
    <property type="match status" value="1"/>
</dbReference>
<dbReference type="SUPFAM" id="SSF144232">
    <property type="entry name" value="HIT/MYND zinc finger-like"/>
    <property type="match status" value="1"/>
</dbReference>
<evidence type="ECO:0000313" key="6">
    <source>
        <dbReference type="EMBL" id="SZX76616.1"/>
    </source>
</evidence>
<evidence type="ECO:0000313" key="7">
    <source>
        <dbReference type="Proteomes" id="UP000256970"/>
    </source>
</evidence>
<gene>
    <name evidence="6" type="ORF">BQ4739_LOCUS16993</name>
</gene>
<keyword evidence="7" id="KW-1185">Reference proteome</keyword>
<organism evidence="6 7">
    <name type="scientific">Tetradesmus obliquus</name>
    <name type="common">Green alga</name>
    <name type="synonym">Acutodesmus obliquus</name>
    <dbReference type="NCBI Taxonomy" id="3088"/>
    <lineage>
        <taxon>Eukaryota</taxon>
        <taxon>Viridiplantae</taxon>
        <taxon>Chlorophyta</taxon>
        <taxon>core chlorophytes</taxon>
        <taxon>Chlorophyceae</taxon>
        <taxon>CS clade</taxon>
        <taxon>Sphaeropleales</taxon>
        <taxon>Scenedesmaceae</taxon>
        <taxon>Tetradesmus</taxon>
    </lineage>
</organism>
<feature type="compositionally biased region" description="Low complexity" evidence="4">
    <location>
        <begin position="863"/>
        <end position="876"/>
    </location>
</feature>
<name>A0A383WIN8_TETOB</name>
<dbReference type="GO" id="GO:0008270">
    <property type="term" value="F:zinc ion binding"/>
    <property type="evidence" value="ECO:0007669"/>
    <property type="project" value="UniProtKB-KW"/>
</dbReference>
<feature type="region of interest" description="Disordered" evidence="4">
    <location>
        <begin position="853"/>
        <end position="876"/>
    </location>
</feature>
<dbReference type="PANTHER" id="PTHR46007">
    <property type="entry name" value="MEDIATOR OF RNA POLYMERASE II TRANSCRIPTION SUBUNIT 12"/>
    <property type="match status" value="1"/>
</dbReference>
<dbReference type="GO" id="GO:0016592">
    <property type="term" value="C:mediator complex"/>
    <property type="evidence" value="ECO:0007669"/>
    <property type="project" value="TreeGrafter"/>
</dbReference>
<sequence>MRPAQRAKKAEEAANKLSSLVCSPQVTQLLQQPLPPQPAAAQIAVLDSCSSSLFKLCNTLPDELPNTDAGRAAAVQLLRGVLRHHPVHSAGVLMVWLQQQQPQQLAAMLQVSYGSVVQLNATEGVWRAGMQVLSGPVELLYICTRGGSCMAAVAELIATLTQQLLQSGVLASLTELAQLLLQQRQQRLPAMREGDCPVLLATFEVLLNLPTLWARATQHVPSELPTLVHAAQPLLRQLRCYGRLLSAGTAAAAAAAPVDVSSRGNWTAAAQAVISLRREPAVAMLLLQLLAVYTALLHQHHSQQQQQQQQQQQPETQGSKQQLRADLLAVPAFHQHPDMLQLLPRGQAYLDIAGQIVAEKDKAGSSTRSTCLVRGYTNVVALECNLRHGCMLQQGSRAAQGDAPALSAAAVRLVLELQLLAAGAVQRVRLRQAPAEQENDQHRLLLGSTALLHRQVKAVHQAGSSCLPPEVLQQAGLQLLQALAAPLQQLQLAASMDGYTALAMRAVANNQPGSPGQQLLVLTAAAPALGVPQLLQAASGLDASPLFSLAAAHPQAFTAFLDCYLRSPVLQAADMPAAAEVLAHAAVAVLGNLSRPPAALESTAAVAGLASAVTSFTKRAVQLTREAIVLQAQAAAAAAQGDVPAEAAAYFPAAVTYMADLLQGTLTACLLSASQHGSTSSTAGSSSSSSSSSSSQAAASTALLSAVVARSLVQLADAMEAVGPQLLFRCIMARPRYHCRWAPEQGDTAVVLIAHDCSGSSAMHNAPGQWHLWHASMLKAMRQVVLAFTGAAAAPPAPAAAAAAGVDAAAAVAAAAAAVAAAAAGVDAAAAAAAAGVDAAATGVATAAAAAATTGPSAGGGSSAASTSSSSRAGHPSSAQQIECGYLLQLQQCSPRWTAAFAAFEAKWPGWRDNAQGFFSARTASSTEAIPITEQQYTDALELCRVLAAAAPLPLVCNNPSCEGLARVSEVAAASKRCAVCRCYYCSTACQMTDWKRHNRACKGMAAAGLACV</sequence>
<dbReference type="InterPro" id="IPR051647">
    <property type="entry name" value="Mediator_comp_sub12"/>
</dbReference>
<dbReference type="Proteomes" id="UP000256970">
    <property type="component" value="Unassembled WGS sequence"/>
</dbReference>
<evidence type="ECO:0000256" key="1">
    <source>
        <dbReference type="ARBA" id="ARBA00022723"/>
    </source>
</evidence>
<accession>A0A383WIN8</accession>
<dbReference type="EMBL" id="FNXT01001262">
    <property type="protein sequence ID" value="SZX76616.1"/>
    <property type="molecule type" value="Genomic_DNA"/>
</dbReference>
<evidence type="ECO:0000256" key="3">
    <source>
        <dbReference type="ARBA" id="ARBA00022833"/>
    </source>
</evidence>
<evidence type="ECO:0000259" key="5">
    <source>
        <dbReference type="Pfam" id="PF01753"/>
    </source>
</evidence>
<evidence type="ECO:0000256" key="4">
    <source>
        <dbReference type="SAM" id="MobiDB-lite"/>
    </source>
</evidence>
<reference evidence="6 7" key="1">
    <citation type="submission" date="2016-10" db="EMBL/GenBank/DDBJ databases">
        <authorList>
            <person name="Cai Z."/>
        </authorList>
    </citation>
    <scope>NUCLEOTIDE SEQUENCE [LARGE SCALE GENOMIC DNA]</scope>
</reference>